<name>A0A0C9YZM8_9AGAM</name>
<feature type="non-terminal residue" evidence="2">
    <location>
        <position position="61"/>
    </location>
</feature>
<accession>A0A0C9YZM8</accession>
<dbReference type="AlphaFoldDB" id="A0A0C9YZM8"/>
<sequence length="61" mass="7138">MKTARKEKQDNRQDNFEAGNWVSTPHTRITGFPRLLPECSGRGRRFRVRGLQSHSPWRPSC</sequence>
<proteinExistence type="predicted"/>
<feature type="compositionally biased region" description="Basic and acidic residues" evidence="1">
    <location>
        <begin position="1"/>
        <end position="15"/>
    </location>
</feature>
<organism evidence="2 3">
    <name type="scientific">Pisolithus microcarpus 441</name>
    <dbReference type="NCBI Taxonomy" id="765257"/>
    <lineage>
        <taxon>Eukaryota</taxon>
        <taxon>Fungi</taxon>
        <taxon>Dikarya</taxon>
        <taxon>Basidiomycota</taxon>
        <taxon>Agaricomycotina</taxon>
        <taxon>Agaricomycetes</taxon>
        <taxon>Agaricomycetidae</taxon>
        <taxon>Boletales</taxon>
        <taxon>Sclerodermatineae</taxon>
        <taxon>Pisolithaceae</taxon>
        <taxon>Pisolithus</taxon>
    </lineage>
</organism>
<dbReference type="EMBL" id="KN833888">
    <property type="protein sequence ID" value="KIK15522.1"/>
    <property type="molecule type" value="Genomic_DNA"/>
</dbReference>
<dbReference type="HOGENOM" id="CLU_2929079_0_0_1"/>
<gene>
    <name evidence="2" type="ORF">PISMIDRAFT_687236</name>
</gene>
<evidence type="ECO:0000313" key="2">
    <source>
        <dbReference type="EMBL" id="KIK15522.1"/>
    </source>
</evidence>
<keyword evidence="3" id="KW-1185">Reference proteome</keyword>
<evidence type="ECO:0000313" key="3">
    <source>
        <dbReference type="Proteomes" id="UP000054018"/>
    </source>
</evidence>
<protein>
    <submittedName>
        <fullName evidence="2">Uncharacterized protein</fullName>
    </submittedName>
</protein>
<dbReference type="Proteomes" id="UP000054018">
    <property type="component" value="Unassembled WGS sequence"/>
</dbReference>
<reference evidence="3" key="2">
    <citation type="submission" date="2015-01" db="EMBL/GenBank/DDBJ databases">
        <title>Evolutionary Origins and Diversification of the Mycorrhizal Mutualists.</title>
        <authorList>
            <consortium name="DOE Joint Genome Institute"/>
            <consortium name="Mycorrhizal Genomics Consortium"/>
            <person name="Kohler A."/>
            <person name="Kuo A."/>
            <person name="Nagy L.G."/>
            <person name="Floudas D."/>
            <person name="Copeland A."/>
            <person name="Barry K.W."/>
            <person name="Cichocki N."/>
            <person name="Veneault-Fourrey C."/>
            <person name="LaButti K."/>
            <person name="Lindquist E.A."/>
            <person name="Lipzen A."/>
            <person name="Lundell T."/>
            <person name="Morin E."/>
            <person name="Murat C."/>
            <person name="Riley R."/>
            <person name="Ohm R."/>
            <person name="Sun H."/>
            <person name="Tunlid A."/>
            <person name="Henrissat B."/>
            <person name="Grigoriev I.V."/>
            <person name="Hibbett D.S."/>
            <person name="Martin F."/>
        </authorList>
    </citation>
    <scope>NUCLEOTIDE SEQUENCE [LARGE SCALE GENOMIC DNA]</scope>
    <source>
        <strain evidence="3">441</strain>
    </source>
</reference>
<evidence type="ECO:0000256" key="1">
    <source>
        <dbReference type="SAM" id="MobiDB-lite"/>
    </source>
</evidence>
<reference evidence="2 3" key="1">
    <citation type="submission" date="2014-04" db="EMBL/GenBank/DDBJ databases">
        <authorList>
            <consortium name="DOE Joint Genome Institute"/>
            <person name="Kuo A."/>
            <person name="Kohler A."/>
            <person name="Costa M.D."/>
            <person name="Nagy L.G."/>
            <person name="Floudas D."/>
            <person name="Copeland A."/>
            <person name="Barry K.W."/>
            <person name="Cichocki N."/>
            <person name="Veneault-Fourrey C."/>
            <person name="LaButti K."/>
            <person name="Lindquist E.A."/>
            <person name="Lipzen A."/>
            <person name="Lundell T."/>
            <person name="Morin E."/>
            <person name="Murat C."/>
            <person name="Sun H."/>
            <person name="Tunlid A."/>
            <person name="Henrissat B."/>
            <person name="Grigoriev I.V."/>
            <person name="Hibbett D.S."/>
            <person name="Martin F."/>
            <person name="Nordberg H.P."/>
            <person name="Cantor M.N."/>
            <person name="Hua S.X."/>
        </authorList>
    </citation>
    <scope>NUCLEOTIDE SEQUENCE [LARGE SCALE GENOMIC DNA]</scope>
    <source>
        <strain evidence="2 3">441</strain>
    </source>
</reference>
<feature type="region of interest" description="Disordered" evidence="1">
    <location>
        <begin position="1"/>
        <end position="24"/>
    </location>
</feature>